<organism evidence="1 2">
    <name type="scientific">Faecalicatena contorta</name>
    <dbReference type="NCBI Taxonomy" id="39482"/>
    <lineage>
        <taxon>Bacteria</taxon>
        <taxon>Bacillati</taxon>
        <taxon>Bacillota</taxon>
        <taxon>Clostridia</taxon>
        <taxon>Lachnospirales</taxon>
        <taxon>Lachnospiraceae</taxon>
        <taxon>Faecalicatena</taxon>
    </lineage>
</organism>
<evidence type="ECO:0000313" key="1">
    <source>
        <dbReference type="EMBL" id="CUO05933.1"/>
    </source>
</evidence>
<dbReference type="AlphaFoldDB" id="A0A174BZ03"/>
<sequence length="347" mass="40934">MEFAFNRHEPVYDRILFVLTLDRQKMKERILIGEEAQVRFRLQGDMDADFLCDVIRPLGTFLSEFEHDPDGEWNCLGLSPLREALHSNRWKQPALEQAAGEFLSKKYLTGDPVRMYAAFRIWNEYLRAREPRDRPAACDRFIRKMNGFTATFMEDPPLEFDPDTGRPQRLNISHRIWGSVPAEDTRLDLWYPDNKRGAECVAAYVSLHPLIIYYLNRLSDWGLYIRKCKTCGKIFLARSQRYELCSEKCRKAQALENKRGFDKRARNNKYDLVYKNECQHWRNIINKAKKNPNFPADRLEEMLAAFEAFKKEALKRKRAIKTEKASPNEFTDWLVQQTNIILDLAEH</sequence>
<gene>
    <name evidence="1" type="ORF">ERS852491_01166</name>
</gene>
<evidence type="ECO:0000313" key="2">
    <source>
        <dbReference type="Proteomes" id="UP000095544"/>
    </source>
</evidence>
<dbReference type="RefSeq" id="WP_055151880.1">
    <property type="nucleotide sequence ID" value="NZ_CYZU01000008.1"/>
</dbReference>
<proteinExistence type="predicted"/>
<dbReference type="Proteomes" id="UP000095544">
    <property type="component" value="Unassembled WGS sequence"/>
</dbReference>
<dbReference type="EMBL" id="CYZU01000008">
    <property type="protein sequence ID" value="CUO05933.1"/>
    <property type="molecule type" value="Genomic_DNA"/>
</dbReference>
<accession>A0A174BZ03</accession>
<protein>
    <submittedName>
        <fullName evidence="1">Uncharacterized protein</fullName>
    </submittedName>
</protein>
<name>A0A174BZ03_9FIRM</name>
<dbReference type="OrthoDB" id="1969108at2"/>
<reference evidence="1 2" key="1">
    <citation type="submission" date="2015-09" db="EMBL/GenBank/DDBJ databases">
        <authorList>
            <consortium name="Pathogen Informatics"/>
        </authorList>
    </citation>
    <scope>NUCLEOTIDE SEQUENCE [LARGE SCALE GENOMIC DNA]</scope>
    <source>
        <strain evidence="1 2">2789STDY5834876</strain>
    </source>
</reference>